<dbReference type="Proteomes" id="UP000642748">
    <property type="component" value="Unassembled WGS sequence"/>
</dbReference>
<protein>
    <recommendedName>
        <fullName evidence="3">HEAT repeat-containing protein</fullName>
    </recommendedName>
</protein>
<evidence type="ECO:0000313" key="2">
    <source>
        <dbReference type="Proteomes" id="UP000642748"/>
    </source>
</evidence>
<keyword evidence="2" id="KW-1185">Reference proteome</keyword>
<dbReference type="AlphaFoldDB" id="A0A8J3QX41"/>
<evidence type="ECO:0008006" key="3">
    <source>
        <dbReference type="Google" id="ProtNLM"/>
    </source>
</evidence>
<dbReference type="RefSeq" id="WP_203921279.1">
    <property type="nucleotide sequence ID" value="NZ_BONZ01000057.1"/>
</dbReference>
<sequence>MAGERGDVAARAAELVDGLGSPDAGVRRDAARRSRELVRCWRGPYGPLIATLGDRLDDRDAAVRSEAACAFERMYSVAGPAADALAERVASEVDLWDGAGPAHRDTDRRRMAAALARLGDRRAVPMLAANIDRHPRLAVTVVLSLGWFRDHVDDFVPRLRGRLAHATPALSMHRGEALLAVVGLRRIGGVEALPELLDLLPAAVARQDRTLAREVLRTLATFGPVAGIAEVHPYLSSPDPLIAVHAAQVLSALPATVDTVLPVLLPLLSVDFVDGQDLAFAALRRLGPAAVDASDRLRTLLHDGRELLDWTTGGHAIALWRLAVDSAVALWHVTGDTDAVLPTLVEAWPGNPHRRTDIVDCLADLGPAAAPALPLVETEVAAAQRYWTGEVPVPTDLVERDETLVRKCRAVLAACC</sequence>
<organism evidence="1 2">
    <name type="scientific">Rugosimonospora africana</name>
    <dbReference type="NCBI Taxonomy" id="556532"/>
    <lineage>
        <taxon>Bacteria</taxon>
        <taxon>Bacillati</taxon>
        <taxon>Actinomycetota</taxon>
        <taxon>Actinomycetes</taxon>
        <taxon>Micromonosporales</taxon>
        <taxon>Micromonosporaceae</taxon>
        <taxon>Rugosimonospora</taxon>
    </lineage>
</organism>
<dbReference type="SMART" id="SM00567">
    <property type="entry name" value="EZ_HEAT"/>
    <property type="match status" value="3"/>
</dbReference>
<evidence type="ECO:0000313" key="1">
    <source>
        <dbReference type="EMBL" id="GIH17722.1"/>
    </source>
</evidence>
<comment type="caution">
    <text evidence="1">The sequence shown here is derived from an EMBL/GenBank/DDBJ whole genome shotgun (WGS) entry which is preliminary data.</text>
</comment>
<dbReference type="InterPro" id="IPR004155">
    <property type="entry name" value="PBS_lyase_HEAT"/>
</dbReference>
<reference evidence="1" key="1">
    <citation type="submission" date="2021-01" db="EMBL/GenBank/DDBJ databases">
        <title>Whole genome shotgun sequence of Rugosimonospora africana NBRC 104875.</title>
        <authorList>
            <person name="Komaki H."/>
            <person name="Tamura T."/>
        </authorList>
    </citation>
    <scope>NUCLEOTIDE SEQUENCE</scope>
    <source>
        <strain evidence="1">NBRC 104875</strain>
    </source>
</reference>
<name>A0A8J3QX41_9ACTN</name>
<dbReference type="SUPFAM" id="SSF48371">
    <property type="entry name" value="ARM repeat"/>
    <property type="match status" value="1"/>
</dbReference>
<proteinExistence type="predicted"/>
<accession>A0A8J3QX41</accession>
<dbReference type="InterPro" id="IPR016024">
    <property type="entry name" value="ARM-type_fold"/>
</dbReference>
<gene>
    <name evidence="1" type="ORF">Raf01_58940</name>
</gene>
<dbReference type="InterPro" id="IPR011989">
    <property type="entry name" value="ARM-like"/>
</dbReference>
<dbReference type="EMBL" id="BONZ01000057">
    <property type="protein sequence ID" value="GIH17722.1"/>
    <property type="molecule type" value="Genomic_DNA"/>
</dbReference>
<dbReference type="Gene3D" id="1.25.10.10">
    <property type="entry name" value="Leucine-rich Repeat Variant"/>
    <property type="match status" value="2"/>
</dbReference>